<dbReference type="Pfam" id="PF24626">
    <property type="entry name" value="SH3_Tf2-1"/>
    <property type="match status" value="1"/>
</dbReference>
<feature type="region of interest" description="Disordered" evidence="1">
    <location>
        <begin position="1"/>
        <end position="29"/>
    </location>
</feature>
<evidence type="ECO:0000313" key="4">
    <source>
        <dbReference type="Proteomes" id="UP000828251"/>
    </source>
</evidence>
<dbReference type="AlphaFoldDB" id="A0A9D3VHW9"/>
<sequence>MDRKKAKSCDRKSEDRKKAEGCDRKSVDRKKAEYRNCESADREVHMRKERFLNKRKSKLDLRGDEPSQVAKHINKNAYKIDLPSEYNVSSFIVTNLSPFNIAYYKAIPFEEWRNNASIKIQFQEHKCDKHSFPRSPITRFKPNQVIAQLNVLVLEFVTKYLQGSSFEGLNIQDSILRQTWPMDASSEGKPG</sequence>
<dbReference type="OrthoDB" id="912587at2759"/>
<evidence type="ECO:0000256" key="1">
    <source>
        <dbReference type="SAM" id="MobiDB-lite"/>
    </source>
</evidence>
<keyword evidence="4" id="KW-1185">Reference proteome</keyword>
<feature type="domain" description="Tf2-1-like SH3-like" evidence="2">
    <location>
        <begin position="44"/>
        <end position="99"/>
    </location>
</feature>
<name>A0A9D3VHW9_9ROSI</name>
<dbReference type="Proteomes" id="UP000828251">
    <property type="component" value="Unassembled WGS sequence"/>
</dbReference>
<gene>
    <name evidence="3" type="ORF">J1N35_022802</name>
</gene>
<comment type="caution">
    <text evidence="3">The sequence shown here is derived from an EMBL/GenBank/DDBJ whole genome shotgun (WGS) entry which is preliminary data.</text>
</comment>
<protein>
    <recommendedName>
        <fullName evidence="2">Tf2-1-like SH3-like domain-containing protein</fullName>
    </recommendedName>
</protein>
<proteinExistence type="predicted"/>
<dbReference type="EMBL" id="JAIQCV010000007">
    <property type="protein sequence ID" value="KAH1083041.1"/>
    <property type="molecule type" value="Genomic_DNA"/>
</dbReference>
<evidence type="ECO:0000313" key="3">
    <source>
        <dbReference type="EMBL" id="KAH1083041.1"/>
    </source>
</evidence>
<dbReference type="InterPro" id="IPR056924">
    <property type="entry name" value="SH3_Tf2-1"/>
</dbReference>
<accession>A0A9D3VHW9</accession>
<evidence type="ECO:0000259" key="2">
    <source>
        <dbReference type="Pfam" id="PF24626"/>
    </source>
</evidence>
<reference evidence="3 4" key="1">
    <citation type="journal article" date="2021" name="Plant Biotechnol. J.">
        <title>Multi-omics assisted identification of the key and species-specific regulatory components of drought-tolerant mechanisms in Gossypium stocksii.</title>
        <authorList>
            <person name="Yu D."/>
            <person name="Ke L."/>
            <person name="Zhang D."/>
            <person name="Wu Y."/>
            <person name="Sun Y."/>
            <person name="Mei J."/>
            <person name="Sun J."/>
            <person name="Sun Y."/>
        </authorList>
    </citation>
    <scope>NUCLEOTIDE SEQUENCE [LARGE SCALE GENOMIC DNA]</scope>
    <source>
        <strain evidence="4">cv. E1</strain>
        <tissue evidence="3">Leaf</tissue>
    </source>
</reference>
<organism evidence="3 4">
    <name type="scientific">Gossypium stocksii</name>
    <dbReference type="NCBI Taxonomy" id="47602"/>
    <lineage>
        <taxon>Eukaryota</taxon>
        <taxon>Viridiplantae</taxon>
        <taxon>Streptophyta</taxon>
        <taxon>Embryophyta</taxon>
        <taxon>Tracheophyta</taxon>
        <taxon>Spermatophyta</taxon>
        <taxon>Magnoliopsida</taxon>
        <taxon>eudicotyledons</taxon>
        <taxon>Gunneridae</taxon>
        <taxon>Pentapetalae</taxon>
        <taxon>rosids</taxon>
        <taxon>malvids</taxon>
        <taxon>Malvales</taxon>
        <taxon>Malvaceae</taxon>
        <taxon>Malvoideae</taxon>
        <taxon>Gossypium</taxon>
    </lineage>
</organism>